<proteinExistence type="predicted"/>
<dbReference type="EMBL" id="NIZV01000116">
    <property type="protein sequence ID" value="RSM07297.1"/>
    <property type="molecule type" value="Genomic_DNA"/>
</dbReference>
<protein>
    <submittedName>
        <fullName evidence="2">Uncharacterized protein</fullName>
    </submittedName>
</protein>
<name>A0A428TZ40_9HYPO</name>
<evidence type="ECO:0000313" key="3">
    <source>
        <dbReference type="Proteomes" id="UP000288429"/>
    </source>
</evidence>
<dbReference type="AlphaFoldDB" id="A0A428TZ40"/>
<feature type="region of interest" description="Disordered" evidence="1">
    <location>
        <begin position="1"/>
        <end position="37"/>
    </location>
</feature>
<evidence type="ECO:0000256" key="1">
    <source>
        <dbReference type="SAM" id="MobiDB-lite"/>
    </source>
</evidence>
<feature type="compositionally biased region" description="Polar residues" evidence="1">
    <location>
        <begin position="18"/>
        <end position="37"/>
    </location>
</feature>
<keyword evidence="3" id="KW-1185">Reference proteome</keyword>
<evidence type="ECO:0000313" key="2">
    <source>
        <dbReference type="EMBL" id="RSM07297.1"/>
    </source>
</evidence>
<dbReference type="Proteomes" id="UP000288429">
    <property type="component" value="Unassembled WGS sequence"/>
</dbReference>
<comment type="caution">
    <text evidence="2">The sequence shown here is derived from an EMBL/GenBank/DDBJ whole genome shotgun (WGS) entry which is preliminary data.</text>
</comment>
<organism evidence="2 3">
    <name type="scientific">Fusarium ambrosium</name>
    <dbReference type="NCBI Taxonomy" id="131363"/>
    <lineage>
        <taxon>Eukaryota</taxon>
        <taxon>Fungi</taxon>
        <taxon>Dikarya</taxon>
        <taxon>Ascomycota</taxon>
        <taxon>Pezizomycotina</taxon>
        <taxon>Sordariomycetes</taxon>
        <taxon>Hypocreomycetidae</taxon>
        <taxon>Hypocreales</taxon>
        <taxon>Nectriaceae</taxon>
        <taxon>Fusarium</taxon>
        <taxon>Fusarium solani species complex</taxon>
    </lineage>
</organism>
<gene>
    <name evidence="2" type="ORF">CDV31_008662</name>
</gene>
<accession>A0A428TZ40</accession>
<reference evidence="2 3" key="1">
    <citation type="submission" date="2017-06" db="EMBL/GenBank/DDBJ databases">
        <title>Cmopartive genomic analysis of Ambrosia Fusariam Clade fungi.</title>
        <authorList>
            <person name="Stajich J.E."/>
            <person name="Carrillo J."/>
            <person name="Kijimoto T."/>
            <person name="Eskalen A."/>
            <person name="O'Donnell K."/>
            <person name="Kasson M."/>
        </authorList>
    </citation>
    <scope>NUCLEOTIDE SEQUENCE [LARGE SCALE GENOMIC DNA]</scope>
    <source>
        <strain evidence="2 3">NRRL 20438</strain>
    </source>
</reference>
<sequence length="84" mass="9225">MSRIGFGGTEETRMSIKHATSANEERSNATVSTPAQDVSDLQSNVNITHCLEFCQFSNSIHRAQIQPDQPGHLNILLSRKALST</sequence>